<name>A0A8A1MAW7_AJECA</name>
<organism evidence="1 2">
    <name type="scientific">Ajellomyces capsulatus</name>
    <name type="common">Darling's disease fungus</name>
    <name type="synonym">Histoplasma capsulatum</name>
    <dbReference type="NCBI Taxonomy" id="5037"/>
    <lineage>
        <taxon>Eukaryota</taxon>
        <taxon>Fungi</taxon>
        <taxon>Dikarya</taxon>
        <taxon>Ascomycota</taxon>
        <taxon>Pezizomycotina</taxon>
        <taxon>Eurotiomycetes</taxon>
        <taxon>Eurotiomycetidae</taxon>
        <taxon>Onygenales</taxon>
        <taxon>Ajellomycetaceae</taxon>
        <taxon>Histoplasma</taxon>
    </lineage>
</organism>
<sequence length="50" mass="5520">MQKTLAAEKTVCRNVETLVSRGDANVSGYTVARAGWCQQKQHQLTNIRSA</sequence>
<dbReference type="Proteomes" id="UP000663671">
    <property type="component" value="Chromosome 1"/>
</dbReference>
<dbReference type="AlphaFoldDB" id="A0A8A1MAW7"/>
<protein>
    <submittedName>
        <fullName evidence="1">Uncharacterized protein</fullName>
    </submittedName>
</protein>
<dbReference type="VEuPathDB" id="FungiDB:I7I51_00747"/>
<dbReference type="EMBL" id="CP069114">
    <property type="protein sequence ID" value="QSS63688.1"/>
    <property type="molecule type" value="Genomic_DNA"/>
</dbReference>
<accession>A0A8A1MAW7</accession>
<proteinExistence type="predicted"/>
<evidence type="ECO:0000313" key="2">
    <source>
        <dbReference type="Proteomes" id="UP000663671"/>
    </source>
</evidence>
<reference evidence="1" key="1">
    <citation type="submission" date="2021-01" db="EMBL/GenBank/DDBJ databases">
        <title>Chromosome-level genome assembly of a human fungal pathogen reveals clustering of transcriptionally co-regulated genes.</title>
        <authorList>
            <person name="Voorhies M."/>
            <person name="Cohen S."/>
            <person name="Shea T.P."/>
            <person name="Petrus S."/>
            <person name="Munoz J.F."/>
            <person name="Poplawski S."/>
            <person name="Goldman W.E."/>
            <person name="Michael T."/>
            <person name="Cuomo C.A."/>
            <person name="Sil A."/>
            <person name="Beyhan S."/>
        </authorList>
    </citation>
    <scope>NUCLEOTIDE SEQUENCE</scope>
    <source>
        <strain evidence="1">WU24</strain>
    </source>
</reference>
<gene>
    <name evidence="1" type="ORF">I7I51_00747</name>
</gene>
<evidence type="ECO:0000313" key="1">
    <source>
        <dbReference type="EMBL" id="QSS63688.1"/>
    </source>
</evidence>